<sequence>MQRVTNWLEERRETRKYRKHPANPPAQRNPLPQHNPLEPANQQPLLHAAPRQSLYGWLFGHRSLHYFNWWNESAQRWRTLQHTWFCLRNIIVNDTCPYVRDPANVENHRPAEEGCDTWMDLALMPTWSAGGTSRPYRSSTRATSSASTRR</sequence>
<dbReference type="AlphaFoldDB" id="A0A2V5I755"/>
<dbReference type="EMBL" id="KZ825492">
    <property type="protein sequence ID" value="PYI32519.1"/>
    <property type="molecule type" value="Genomic_DNA"/>
</dbReference>
<accession>A0A2V5I755</accession>
<proteinExistence type="predicted"/>
<dbReference type="Proteomes" id="UP000248817">
    <property type="component" value="Unassembled WGS sequence"/>
</dbReference>
<protein>
    <submittedName>
        <fullName evidence="2">Uncharacterized protein</fullName>
    </submittedName>
</protein>
<evidence type="ECO:0000256" key="1">
    <source>
        <dbReference type="SAM" id="MobiDB-lite"/>
    </source>
</evidence>
<reference evidence="2 3" key="1">
    <citation type="submission" date="2018-02" db="EMBL/GenBank/DDBJ databases">
        <title>The genomes of Aspergillus section Nigri reveals drivers in fungal speciation.</title>
        <authorList>
            <consortium name="DOE Joint Genome Institute"/>
            <person name="Vesth T.C."/>
            <person name="Nybo J."/>
            <person name="Theobald S."/>
            <person name="Brandl J."/>
            <person name="Frisvad J.C."/>
            <person name="Nielsen K.F."/>
            <person name="Lyhne E.K."/>
            <person name="Kogle M.E."/>
            <person name="Kuo A."/>
            <person name="Riley R."/>
            <person name="Clum A."/>
            <person name="Nolan M."/>
            <person name="Lipzen A."/>
            <person name="Salamov A."/>
            <person name="Henrissat B."/>
            <person name="Wiebenga A."/>
            <person name="De vries R.P."/>
            <person name="Grigoriev I.V."/>
            <person name="Mortensen U.H."/>
            <person name="Andersen M.R."/>
            <person name="Baker S.E."/>
        </authorList>
    </citation>
    <scope>NUCLEOTIDE SEQUENCE [LARGE SCALE GENOMIC DNA]</scope>
    <source>
        <strain evidence="2 3">CBS 114.80</strain>
    </source>
</reference>
<organism evidence="2 3">
    <name type="scientific">Aspergillus indologenus CBS 114.80</name>
    <dbReference type="NCBI Taxonomy" id="1450541"/>
    <lineage>
        <taxon>Eukaryota</taxon>
        <taxon>Fungi</taxon>
        <taxon>Dikarya</taxon>
        <taxon>Ascomycota</taxon>
        <taxon>Pezizomycotina</taxon>
        <taxon>Eurotiomycetes</taxon>
        <taxon>Eurotiomycetidae</taxon>
        <taxon>Eurotiales</taxon>
        <taxon>Aspergillaceae</taxon>
        <taxon>Aspergillus</taxon>
        <taxon>Aspergillus subgen. Circumdati</taxon>
    </lineage>
</organism>
<keyword evidence="3" id="KW-1185">Reference proteome</keyword>
<feature type="compositionally biased region" description="Low complexity" evidence="1">
    <location>
        <begin position="132"/>
        <end position="150"/>
    </location>
</feature>
<evidence type="ECO:0000313" key="2">
    <source>
        <dbReference type="EMBL" id="PYI32519.1"/>
    </source>
</evidence>
<feature type="region of interest" description="Disordered" evidence="1">
    <location>
        <begin position="12"/>
        <end position="41"/>
    </location>
</feature>
<evidence type="ECO:0000313" key="3">
    <source>
        <dbReference type="Proteomes" id="UP000248817"/>
    </source>
</evidence>
<gene>
    <name evidence="2" type="ORF">BP00DRAFT_424889</name>
</gene>
<feature type="region of interest" description="Disordered" evidence="1">
    <location>
        <begin position="130"/>
        <end position="150"/>
    </location>
</feature>
<name>A0A2V5I755_9EURO</name>